<keyword evidence="3" id="KW-1185">Reference proteome</keyword>
<protein>
    <recommendedName>
        <fullName evidence="4">Cytochrome c family protein</fullName>
    </recommendedName>
</protein>
<reference evidence="3" key="1">
    <citation type="journal article" date="2019" name="Int. J. Syst. Evol. Microbiol.">
        <title>The Global Catalogue of Microorganisms (GCM) 10K type strain sequencing project: providing services to taxonomists for standard genome sequencing and annotation.</title>
        <authorList>
            <consortium name="The Broad Institute Genomics Platform"/>
            <consortium name="The Broad Institute Genome Sequencing Center for Infectious Disease"/>
            <person name="Wu L."/>
            <person name="Ma J."/>
        </authorList>
    </citation>
    <scope>NUCLEOTIDE SEQUENCE [LARGE SCALE GENOMIC DNA]</scope>
    <source>
        <strain evidence="3">NBRC 111981</strain>
    </source>
</reference>
<feature type="compositionally biased region" description="Pro residues" evidence="1">
    <location>
        <begin position="338"/>
        <end position="348"/>
    </location>
</feature>
<evidence type="ECO:0000313" key="3">
    <source>
        <dbReference type="Proteomes" id="UP001156627"/>
    </source>
</evidence>
<evidence type="ECO:0000313" key="2">
    <source>
        <dbReference type="EMBL" id="GLQ89094.1"/>
    </source>
</evidence>
<gene>
    <name evidence="2" type="ORF">GCM10007898_26660</name>
</gene>
<feature type="region of interest" description="Disordered" evidence="1">
    <location>
        <begin position="327"/>
        <end position="351"/>
    </location>
</feature>
<evidence type="ECO:0008006" key="4">
    <source>
        <dbReference type="Google" id="ProtNLM"/>
    </source>
</evidence>
<feature type="region of interest" description="Disordered" evidence="1">
    <location>
        <begin position="45"/>
        <end position="67"/>
    </location>
</feature>
<proteinExistence type="predicted"/>
<comment type="caution">
    <text evidence="2">The sequence shown here is derived from an EMBL/GenBank/DDBJ whole genome shotgun (WGS) entry which is preliminary data.</text>
</comment>
<organism evidence="2 3">
    <name type="scientific">Dyella flagellata</name>
    <dbReference type="NCBI Taxonomy" id="1867833"/>
    <lineage>
        <taxon>Bacteria</taxon>
        <taxon>Pseudomonadati</taxon>
        <taxon>Pseudomonadota</taxon>
        <taxon>Gammaproteobacteria</taxon>
        <taxon>Lysobacterales</taxon>
        <taxon>Rhodanobacteraceae</taxon>
        <taxon>Dyella</taxon>
    </lineage>
</organism>
<accession>A0ABQ5XCY9</accession>
<evidence type="ECO:0000256" key="1">
    <source>
        <dbReference type="SAM" id="MobiDB-lite"/>
    </source>
</evidence>
<dbReference type="Proteomes" id="UP001156627">
    <property type="component" value="Unassembled WGS sequence"/>
</dbReference>
<name>A0ABQ5XCY9_9GAMM</name>
<dbReference type="EMBL" id="BSOA01000028">
    <property type="protein sequence ID" value="GLQ89094.1"/>
    <property type="molecule type" value="Genomic_DNA"/>
</dbReference>
<feature type="compositionally biased region" description="Basic and acidic residues" evidence="1">
    <location>
        <begin position="47"/>
        <end position="57"/>
    </location>
</feature>
<sequence>MDLGQFTRVYTGLRNHRSLTFSFLTAFVLTLAACASGPAGQGAKQEVAAENHQEKAAQDSAASTANPCPASSTIQMQAIMPTLFLTSGNQIGADCLAWQEFIYLNWRAQPGNPGNPDPTASAADFGLPTDLQPKVWESYESLEQVFAPQSSKMASKSSASQLLQLAYTSELANIHLLSIGQAGNGKWLTSQGGDLVYYDVRLNLDEAQFIQQNQLTTFAGQQACASNQQAQQKGVGGLNLPQGGNQDTDCSGNPQTYGLNLGTIELKSAWVQLPVDHSLDYRYLTTQANIVPPIGQPYTATVGLVGLHIVHKLQGGPQFVWATFEQIDNDPDNNNGNPQPPQLPPNPNQQPATGYQFYSASCTSQSDPFYQCKPNELPGTPCTTLAPPYQPSGCDPYNAPIQVTRIYAVDSTANSATGYAWTLMPAKSVFNYYRLIEVQWPNAPAPLPPGSVTPLTTGDITPNASTLITANTTAETYVQNTHTCMSCHMNAPIATPSSVALMRVQNGSMQRQVMLGKQTTSTYASDYSFIFAAGTNH</sequence>